<accession>A0A223KNH4</accession>
<gene>
    <name evidence="2" type="ORF">BC6307_07035</name>
</gene>
<evidence type="ECO:0000313" key="2">
    <source>
        <dbReference type="EMBL" id="AST91050.1"/>
    </source>
</evidence>
<keyword evidence="3" id="KW-1185">Reference proteome</keyword>
<dbReference type="Pfam" id="PF02667">
    <property type="entry name" value="SCFA_trans"/>
    <property type="match status" value="1"/>
</dbReference>
<protein>
    <recommendedName>
        <fullName evidence="4">Short-chain fatty acids transporter</fullName>
    </recommendedName>
</protein>
<organism evidence="2 3">
    <name type="scientific">Sutcliffiella cohnii</name>
    <dbReference type="NCBI Taxonomy" id="33932"/>
    <lineage>
        <taxon>Bacteria</taxon>
        <taxon>Bacillati</taxon>
        <taxon>Bacillota</taxon>
        <taxon>Bacilli</taxon>
        <taxon>Bacillales</taxon>
        <taxon>Bacillaceae</taxon>
        <taxon>Sutcliffiella</taxon>
    </lineage>
</organism>
<evidence type="ECO:0000256" key="1">
    <source>
        <dbReference type="SAM" id="Phobius"/>
    </source>
</evidence>
<name>A0A223KNH4_9BACI</name>
<dbReference type="Proteomes" id="UP000215224">
    <property type="component" value="Chromosome"/>
</dbReference>
<keyword evidence="1" id="KW-1133">Transmembrane helix</keyword>
<dbReference type="KEGG" id="bcoh:BC6307_07035"/>
<feature type="transmembrane region" description="Helical" evidence="1">
    <location>
        <begin position="80"/>
        <end position="105"/>
    </location>
</feature>
<dbReference type="PANTHER" id="PTHR41983:SF2">
    <property type="entry name" value="SHORT-CHAIN FATTY ACID TRANSPORTER-RELATED"/>
    <property type="match status" value="1"/>
</dbReference>
<keyword evidence="1" id="KW-0472">Membrane</keyword>
<dbReference type="InterPro" id="IPR006160">
    <property type="entry name" value="SCFA_transpt_AtoE"/>
</dbReference>
<proteinExistence type="predicted"/>
<dbReference type="GO" id="GO:0005886">
    <property type="term" value="C:plasma membrane"/>
    <property type="evidence" value="ECO:0007669"/>
    <property type="project" value="TreeGrafter"/>
</dbReference>
<dbReference type="RefSeq" id="WP_084380118.1">
    <property type="nucleotide sequence ID" value="NZ_CP018866.1"/>
</dbReference>
<evidence type="ECO:0000313" key="3">
    <source>
        <dbReference type="Proteomes" id="UP000215224"/>
    </source>
</evidence>
<keyword evidence="1" id="KW-0812">Transmembrane</keyword>
<sequence>MCARFSCPLVQASIVNVFVPSAGGQWQVQGPIMIDAAQTLGIPVSVAINSVSIGDIVTNLMQPFFVLPALGLSGLSLKDIWGYCLVSMIILFIISTIGVTFIPMLF</sequence>
<dbReference type="EMBL" id="CP018866">
    <property type="protein sequence ID" value="AST91050.1"/>
    <property type="molecule type" value="Genomic_DNA"/>
</dbReference>
<dbReference type="AlphaFoldDB" id="A0A223KNH4"/>
<reference evidence="2 3" key="1">
    <citation type="submission" date="2016-12" db="EMBL/GenBank/DDBJ databases">
        <title>The whole genome sequencing and assembly of Bacillus cohnii DSM 6307T strain.</title>
        <authorList>
            <person name="Lee Y.-J."/>
            <person name="Yi H."/>
            <person name="Bahn Y.-S."/>
            <person name="Kim J.F."/>
            <person name="Lee D.-W."/>
        </authorList>
    </citation>
    <scope>NUCLEOTIDE SEQUENCE [LARGE SCALE GENOMIC DNA]</scope>
    <source>
        <strain evidence="2 3">DSM 6307</strain>
    </source>
</reference>
<evidence type="ECO:0008006" key="4">
    <source>
        <dbReference type="Google" id="ProtNLM"/>
    </source>
</evidence>
<dbReference type="PANTHER" id="PTHR41983">
    <property type="entry name" value="SHORT-CHAIN FATTY ACID TRANSPORTER-RELATED"/>
    <property type="match status" value="1"/>
</dbReference>